<proteinExistence type="predicted"/>
<dbReference type="EMBL" id="BSOE01000014">
    <property type="protein sequence ID" value="GLR03363.1"/>
    <property type="molecule type" value="Genomic_DNA"/>
</dbReference>
<evidence type="ECO:0000313" key="2">
    <source>
        <dbReference type="Proteomes" id="UP001156669"/>
    </source>
</evidence>
<protein>
    <recommendedName>
        <fullName evidence="3">Lipoprotein</fullName>
    </recommendedName>
</protein>
<name>A0ABQ5XXF0_9VIBR</name>
<evidence type="ECO:0008006" key="3">
    <source>
        <dbReference type="Google" id="ProtNLM"/>
    </source>
</evidence>
<organism evidence="1 2">
    <name type="scientific">Vibrio hyugaensis</name>
    <dbReference type="NCBI Taxonomy" id="1534743"/>
    <lineage>
        <taxon>Bacteria</taxon>
        <taxon>Pseudomonadati</taxon>
        <taxon>Pseudomonadota</taxon>
        <taxon>Gammaproteobacteria</taxon>
        <taxon>Vibrionales</taxon>
        <taxon>Vibrionaceae</taxon>
        <taxon>Vibrio</taxon>
    </lineage>
</organism>
<dbReference type="RefSeq" id="WP_045403895.1">
    <property type="nucleotide sequence ID" value="NZ_BBLD01000065.1"/>
</dbReference>
<dbReference type="PROSITE" id="PS51257">
    <property type="entry name" value="PROKAR_LIPOPROTEIN"/>
    <property type="match status" value="1"/>
</dbReference>
<comment type="caution">
    <text evidence="1">The sequence shown here is derived from an EMBL/GenBank/DDBJ whole genome shotgun (WGS) entry which is preliminary data.</text>
</comment>
<dbReference type="Proteomes" id="UP001156669">
    <property type="component" value="Unassembled WGS sequence"/>
</dbReference>
<reference evidence="2" key="1">
    <citation type="journal article" date="2019" name="Int. J. Syst. Evol. Microbiol.">
        <title>The Global Catalogue of Microorganisms (GCM) 10K type strain sequencing project: providing services to taxonomists for standard genome sequencing and annotation.</title>
        <authorList>
            <consortium name="The Broad Institute Genomics Platform"/>
            <consortium name="The Broad Institute Genome Sequencing Center for Infectious Disease"/>
            <person name="Wu L."/>
            <person name="Ma J."/>
        </authorList>
    </citation>
    <scope>NUCLEOTIDE SEQUENCE [LARGE SCALE GENOMIC DNA]</scope>
    <source>
        <strain evidence="2">NBRC 110633</strain>
    </source>
</reference>
<evidence type="ECO:0000313" key="1">
    <source>
        <dbReference type="EMBL" id="GLR03363.1"/>
    </source>
</evidence>
<accession>A0ABQ5XXF0</accession>
<keyword evidence="2" id="KW-1185">Reference proteome</keyword>
<sequence>MKSIVFTMLVTALLSGCAERYFNGSSTEALVYPETHVYQFTVKSGQQTTNQIASILDIVEENDSGASYLLEYRNTKGKKVLDGVMKGREKLPLRAETFSLRRNNALSNDIQLTITYHSLLTQPCQPSEIEEADVSRNCFSEVARMKQISHKERLVEGL</sequence>
<gene>
    <name evidence="1" type="ORF">GCM10007906_09500</name>
</gene>